<dbReference type="NCBIfam" id="NF047352">
    <property type="entry name" value="P_loop_sacsin"/>
    <property type="match status" value="1"/>
</dbReference>
<feature type="domain" description="Sacsin/Nov" evidence="1">
    <location>
        <begin position="14"/>
        <end position="253"/>
    </location>
</feature>
<gene>
    <name evidence="2" type="ORF">Adt_49186</name>
</gene>
<dbReference type="InterPro" id="IPR052972">
    <property type="entry name" value="Sacsin_chaperone_reg"/>
</dbReference>
<reference evidence="3" key="1">
    <citation type="submission" date="2024-07" db="EMBL/GenBank/DDBJ databases">
        <title>Two chromosome-level genome assemblies of Korean endemic species Abeliophyllum distichum and Forsythia ovata (Oleaceae).</title>
        <authorList>
            <person name="Jang H."/>
        </authorList>
    </citation>
    <scope>NUCLEOTIDE SEQUENCE [LARGE SCALE GENOMIC DNA]</scope>
</reference>
<keyword evidence="3" id="KW-1185">Reference proteome</keyword>
<dbReference type="InterPro" id="IPR058210">
    <property type="entry name" value="SACS/Nov_dom"/>
</dbReference>
<comment type="caution">
    <text evidence="2">The sequence shown here is derived from an EMBL/GenBank/DDBJ whole genome shotgun (WGS) entry which is preliminary data.</text>
</comment>
<protein>
    <submittedName>
        <fullName evidence="2">Zinc finger protein</fullName>
    </submittedName>
</protein>
<dbReference type="SUPFAM" id="SSF55874">
    <property type="entry name" value="ATPase domain of HSP90 chaperone/DNA topoisomerase II/histidine kinase"/>
    <property type="match status" value="1"/>
</dbReference>
<name>A0ABD1NPL2_9LAMI</name>
<dbReference type="InterPro" id="IPR036890">
    <property type="entry name" value="HATPase_C_sf"/>
</dbReference>
<dbReference type="PANTHER" id="PTHR15600">
    <property type="entry name" value="SACSIN"/>
    <property type="match status" value="1"/>
</dbReference>
<dbReference type="AlphaFoldDB" id="A0ABD1NPL2"/>
<dbReference type="Proteomes" id="UP001604336">
    <property type="component" value="Unassembled WGS sequence"/>
</dbReference>
<dbReference type="Pfam" id="PF25794">
    <property type="entry name" value="SACS"/>
    <property type="match status" value="1"/>
</dbReference>
<evidence type="ECO:0000313" key="3">
    <source>
        <dbReference type="Proteomes" id="UP001604336"/>
    </source>
</evidence>
<dbReference type="Gene3D" id="3.30.565.10">
    <property type="entry name" value="Histidine kinase-like ATPase, C-terminal domain"/>
    <property type="match status" value="1"/>
</dbReference>
<evidence type="ECO:0000259" key="1">
    <source>
        <dbReference type="Pfam" id="PF25794"/>
    </source>
</evidence>
<organism evidence="2 3">
    <name type="scientific">Abeliophyllum distichum</name>
    <dbReference type="NCBI Taxonomy" id="126358"/>
    <lineage>
        <taxon>Eukaryota</taxon>
        <taxon>Viridiplantae</taxon>
        <taxon>Streptophyta</taxon>
        <taxon>Embryophyta</taxon>
        <taxon>Tracheophyta</taxon>
        <taxon>Spermatophyta</taxon>
        <taxon>Magnoliopsida</taxon>
        <taxon>eudicotyledons</taxon>
        <taxon>Gunneridae</taxon>
        <taxon>Pentapetalae</taxon>
        <taxon>asterids</taxon>
        <taxon>lamiids</taxon>
        <taxon>Lamiales</taxon>
        <taxon>Oleaceae</taxon>
        <taxon>Forsythieae</taxon>
        <taxon>Abeliophyllum</taxon>
    </lineage>
</organism>
<dbReference type="PANTHER" id="PTHR15600:SF42">
    <property type="entry name" value="SACSIN"/>
    <property type="match status" value="1"/>
</dbReference>
<accession>A0ABD1NPL2</accession>
<evidence type="ECO:0000313" key="2">
    <source>
        <dbReference type="EMBL" id="KAL2453314.1"/>
    </source>
</evidence>
<proteinExistence type="predicted"/>
<sequence length="576" mass="64910">MEPPVLLEDFGQKVDLTRRIREVLLNYPEGTTVLKELIQNADDAGATRVCLCLDRRTHGTQSLLSDKLAQWQGPALLAYNDAVFTEEDFASISRIGGSVKHAQTWKTGRFGVGFNSVYHLTDLPSFVSGKHVVLFDPQGVYLPNISAANPGKRIEYVSSSAASLYKDQFFPYCAFGCDMKSPFAGTLFRFPLRNADQAANSKLSKQAYLEDDVSSMFVQLYEEGVLSLLFLKSLLSIEMYIWDTGMPEPRKMYRCSIDSANDDVVWHRQALPRLSKSAYSCNGEMDAFSLDFLSESVTGNVSHTKTHKFYIVQTMALASSRISTFAETAAKDYDMHLLPWASVAACISDDSHNDDVIKLGRAFCFLPLPVKTGLHVHINGYFEVSSNRRGIWYGDDMDRSGRIRSVWNKLLLEDVVAPSFVKLLLGMQSLLGPTKHYYSLWPVGSFEDPWNSLVEHIYRSISGSPVLYSDVEDGKWISPEEAFLHNMDISGSKELGDILAQLGMPIVHLPNNLFNMLLNCKSGIHQKVVTPDSVRHYLRRCKFTNAIDRFSKLMLLEYCLEDLMIIMWVLMHLTCL</sequence>
<dbReference type="EMBL" id="JBFOLK010000746">
    <property type="protein sequence ID" value="KAL2453314.1"/>
    <property type="molecule type" value="Genomic_DNA"/>
</dbReference>